<evidence type="ECO:0000256" key="1">
    <source>
        <dbReference type="ARBA" id="ARBA00023125"/>
    </source>
</evidence>
<organism evidence="4 5">
    <name type="scientific">Gynuella sunshinyii YC6258</name>
    <dbReference type="NCBI Taxonomy" id="1445510"/>
    <lineage>
        <taxon>Bacteria</taxon>
        <taxon>Pseudomonadati</taxon>
        <taxon>Pseudomonadota</taxon>
        <taxon>Gammaproteobacteria</taxon>
        <taxon>Oceanospirillales</taxon>
        <taxon>Saccharospirillaceae</taxon>
        <taxon>Gynuella</taxon>
    </lineage>
</organism>
<dbReference type="InterPro" id="IPR023772">
    <property type="entry name" value="DNA-bd_HTH_TetR-type_CS"/>
</dbReference>
<dbReference type="InterPro" id="IPR050624">
    <property type="entry name" value="HTH-type_Tx_Regulator"/>
</dbReference>
<dbReference type="KEGG" id="gsn:YC6258_02238"/>
<dbReference type="PROSITE" id="PS50977">
    <property type="entry name" value="HTH_TETR_2"/>
    <property type="match status" value="1"/>
</dbReference>
<dbReference type="PRINTS" id="PR00455">
    <property type="entry name" value="HTHTETR"/>
</dbReference>
<dbReference type="PANTHER" id="PTHR43479">
    <property type="entry name" value="ACREF/ENVCD OPERON REPRESSOR-RELATED"/>
    <property type="match status" value="1"/>
</dbReference>
<dbReference type="SUPFAM" id="SSF48498">
    <property type="entry name" value="Tetracyclin repressor-like, C-terminal domain"/>
    <property type="match status" value="1"/>
</dbReference>
<dbReference type="Proteomes" id="UP000032266">
    <property type="component" value="Chromosome"/>
</dbReference>
<dbReference type="EMBL" id="CP007142">
    <property type="protein sequence ID" value="AJQ94275.1"/>
    <property type="molecule type" value="Genomic_DNA"/>
</dbReference>
<evidence type="ECO:0000313" key="4">
    <source>
        <dbReference type="EMBL" id="AJQ94275.1"/>
    </source>
</evidence>
<dbReference type="PROSITE" id="PS01081">
    <property type="entry name" value="HTH_TETR_1"/>
    <property type="match status" value="1"/>
</dbReference>
<proteinExistence type="predicted"/>
<evidence type="ECO:0000256" key="2">
    <source>
        <dbReference type="PROSITE-ProRule" id="PRU00335"/>
    </source>
</evidence>
<gene>
    <name evidence="4" type="ORF">YC6258_02238</name>
</gene>
<evidence type="ECO:0000259" key="3">
    <source>
        <dbReference type="PROSITE" id="PS50977"/>
    </source>
</evidence>
<dbReference type="Gene3D" id="1.10.357.10">
    <property type="entry name" value="Tetracycline Repressor, domain 2"/>
    <property type="match status" value="1"/>
</dbReference>
<dbReference type="OrthoDB" id="116240at2"/>
<reference evidence="4 5" key="1">
    <citation type="submission" date="2014-01" db="EMBL/GenBank/DDBJ databases">
        <title>Full genme sequencing of cellulolytic bacterium Gynuella sunshinyii YC6258T gen. nov., sp. nov.</title>
        <authorList>
            <person name="Khan H."/>
            <person name="Chung E.J."/>
            <person name="Chung Y.R."/>
        </authorList>
    </citation>
    <scope>NUCLEOTIDE SEQUENCE [LARGE SCALE GENOMIC DNA]</scope>
    <source>
        <strain evidence="4 5">YC6258</strain>
    </source>
</reference>
<name>A0A0C5V488_9GAMM</name>
<dbReference type="InterPro" id="IPR009057">
    <property type="entry name" value="Homeodomain-like_sf"/>
</dbReference>
<feature type="domain" description="HTH tetR-type" evidence="3">
    <location>
        <begin position="9"/>
        <end position="69"/>
    </location>
</feature>
<dbReference type="InterPro" id="IPR036271">
    <property type="entry name" value="Tet_transcr_reg_TetR-rel_C_sf"/>
</dbReference>
<dbReference type="HOGENOM" id="CLU_069356_12_7_6"/>
<dbReference type="InterPro" id="IPR001647">
    <property type="entry name" value="HTH_TetR"/>
</dbReference>
<dbReference type="STRING" id="1445510.YC6258_02238"/>
<sequence length="190" mass="22289">MTKRQQQALQTRQHIYRVGLSLMEKKGYHGTTIEQISKAANVSVGAFYHHFQSKEDILSQLYHDADDYFENTVRQQLTATTVMERIVQYFGCYADYNIRMGVDTMKVLYHAENKWFLKKHRGMQEVLLIVIRQGQQIGELSSQQSAEQIAEYLFIAARGIVFNWCLQDGNYDLQQQMKQYMGRLITLFEN</sequence>
<dbReference type="RefSeq" id="WP_044616835.1">
    <property type="nucleotide sequence ID" value="NZ_CP007142.1"/>
</dbReference>
<dbReference type="GO" id="GO:0003677">
    <property type="term" value="F:DNA binding"/>
    <property type="evidence" value="ECO:0007669"/>
    <property type="project" value="UniProtKB-UniRule"/>
</dbReference>
<evidence type="ECO:0000313" key="5">
    <source>
        <dbReference type="Proteomes" id="UP000032266"/>
    </source>
</evidence>
<keyword evidence="1 2" id="KW-0238">DNA-binding</keyword>
<accession>A0A0C5V488</accession>
<dbReference type="PATRIC" id="fig|1445510.3.peg.2195"/>
<feature type="DNA-binding region" description="H-T-H motif" evidence="2">
    <location>
        <begin position="32"/>
        <end position="51"/>
    </location>
</feature>
<dbReference type="AlphaFoldDB" id="A0A0C5V488"/>
<protein>
    <submittedName>
        <fullName evidence="4">Transcriptional regulator</fullName>
    </submittedName>
</protein>
<dbReference type="SUPFAM" id="SSF46689">
    <property type="entry name" value="Homeodomain-like"/>
    <property type="match status" value="1"/>
</dbReference>
<dbReference type="Pfam" id="PF00440">
    <property type="entry name" value="TetR_N"/>
    <property type="match status" value="1"/>
</dbReference>
<dbReference type="PANTHER" id="PTHR43479:SF11">
    <property type="entry name" value="ACREF_ENVCD OPERON REPRESSOR-RELATED"/>
    <property type="match status" value="1"/>
</dbReference>
<keyword evidence="5" id="KW-1185">Reference proteome</keyword>